<feature type="region of interest" description="Disordered" evidence="1">
    <location>
        <begin position="1"/>
        <end position="81"/>
    </location>
</feature>
<reference evidence="2 3" key="1">
    <citation type="submission" date="2020-07" db="EMBL/GenBank/DDBJ databases">
        <title>Exploring microbial biodiversity for novel pathways involved in the catabolism of aromatic compounds derived from lignin.</title>
        <authorList>
            <person name="Elkins J."/>
        </authorList>
    </citation>
    <scope>NUCLEOTIDE SEQUENCE [LARGE SCALE GENOMIC DNA]</scope>
    <source>
        <strain evidence="2 3">H2C3B</strain>
    </source>
</reference>
<feature type="compositionally biased region" description="Basic and acidic residues" evidence="1">
    <location>
        <begin position="15"/>
        <end position="48"/>
    </location>
</feature>
<dbReference type="EMBL" id="JACCAU010000001">
    <property type="protein sequence ID" value="NYH16892.1"/>
    <property type="molecule type" value="Genomic_DNA"/>
</dbReference>
<name>A0A7Y9WA99_9BURK</name>
<organism evidence="2 3">
    <name type="scientific">Paraburkholderia bryophila</name>
    <dbReference type="NCBI Taxonomy" id="420952"/>
    <lineage>
        <taxon>Bacteria</taxon>
        <taxon>Pseudomonadati</taxon>
        <taxon>Pseudomonadota</taxon>
        <taxon>Betaproteobacteria</taxon>
        <taxon>Burkholderiales</taxon>
        <taxon>Burkholderiaceae</taxon>
        <taxon>Paraburkholderia</taxon>
    </lineage>
</organism>
<dbReference type="AlphaFoldDB" id="A0A7Y9WA99"/>
<accession>A0A7Y9WA99</accession>
<gene>
    <name evidence="2" type="ORF">GGD41_004120</name>
</gene>
<dbReference type="RefSeq" id="WP_257031790.1">
    <property type="nucleotide sequence ID" value="NZ_JACCAU010000001.1"/>
</dbReference>
<protein>
    <submittedName>
        <fullName evidence="2">Uncharacterized protein</fullName>
    </submittedName>
</protein>
<evidence type="ECO:0000313" key="3">
    <source>
        <dbReference type="Proteomes" id="UP000572540"/>
    </source>
</evidence>
<evidence type="ECO:0000313" key="2">
    <source>
        <dbReference type="EMBL" id="NYH16892.1"/>
    </source>
</evidence>
<comment type="caution">
    <text evidence="2">The sequence shown here is derived from an EMBL/GenBank/DDBJ whole genome shotgun (WGS) entry which is preliminary data.</text>
</comment>
<sequence>MSSLPTQRPPPSTLRHADTPAATRDRRAELSRADEARAEQRRHDDARNDPSAGKWRYRPPGREEIALEAVRSPTKKARTAD</sequence>
<evidence type="ECO:0000256" key="1">
    <source>
        <dbReference type="SAM" id="MobiDB-lite"/>
    </source>
</evidence>
<dbReference type="Proteomes" id="UP000572540">
    <property type="component" value="Unassembled WGS sequence"/>
</dbReference>
<proteinExistence type="predicted"/>